<organism evidence="1 2">
    <name type="scientific">Intrasporangium oryzae NRRL B-24470</name>
    <dbReference type="NCBI Taxonomy" id="1386089"/>
    <lineage>
        <taxon>Bacteria</taxon>
        <taxon>Bacillati</taxon>
        <taxon>Actinomycetota</taxon>
        <taxon>Actinomycetes</taxon>
        <taxon>Micrococcales</taxon>
        <taxon>Intrasporangiaceae</taxon>
        <taxon>Intrasporangium</taxon>
    </lineage>
</organism>
<reference evidence="1 2" key="1">
    <citation type="submission" date="2013-08" db="EMBL/GenBank/DDBJ databases">
        <title>Intrasporangium oryzae NRRL B-24470.</title>
        <authorList>
            <person name="Liu H."/>
            <person name="Wang G."/>
        </authorList>
    </citation>
    <scope>NUCLEOTIDE SEQUENCE [LARGE SCALE GENOMIC DNA]</scope>
    <source>
        <strain evidence="1 2">NRRL B-24470</strain>
    </source>
</reference>
<dbReference type="Proteomes" id="UP000019489">
    <property type="component" value="Unassembled WGS sequence"/>
</dbReference>
<keyword evidence="2" id="KW-1185">Reference proteome</keyword>
<gene>
    <name evidence="1" type="ORF">N865_19700</name>
</gene>
<sequence>MSGRRTRLAPRVTRPAPQPVITLREDAEPMRTALRLAGGDRSRVRVVSETEVLVVNGGRR</sequence>
<name>W9G7V3_9MICO</name>
<protein>
    <submittedName>
        <fullName evidence="1">Uncharacterized protein</fullName>
    </submittedName>
</protein>
<comment type="caution">
    <text evidence="1">The sequence shown here is derived from an EMBL/GenBank/DDBJ whole genome shotgun (WGS) entry which is preliminary data.</text>
</comment>
<dbReference type="AlphaFoldDB" id="W9G7V3"/>
<evidence type="ECO:0000313" key="2">
    <source>
        <dbReference type="Proteomes" id="UP000019489"/>
    </source>
</evidence>
<accession>W9G7V3</accession>
<dbReference type="EMBL" id="AWSA01000063">
    <property type="protein sequence ID" value="EWS99943.1"/>
    <property type="molecule type" value="Genomic_DNA"/>
</dbReference>
<proteinExistence type="predicted"/>
<evidence type="ECO:0000313" key="1">
    <source>
        <dbReference type="EMBL" id="EWS99943.1"/>
    </source>
</evidence>